<evidence type="ECO:0000313" key="2">
    <source>
        <dbReference type="Proteomes" id="UP000308600"/>
    </source>
</evidence>
<dbReference type="Proteomes" id="UP000308600">
    <property type="component" value="Unassembled WGS sequence"/>
</dbReference>
<name>A0ACD3AP26_9AGAR</name>
<dbReference type="EMBL" id="ML208375">
    <property type="protein sequence ID" value="TFK67476.1"/>
    <property type="molecule type" value="Genomic_DNA"/>
</dbReference>
<reference evidence="1 2" key="1">
    <citation type="journal article" date="2019" name="Nat. Ecol. Evol.">
        <title>Megaphylogeny resolves global patterns of mushroom evolution.</title>
        <authorList>
            <person name="Varga T."/>
            <person name="Krizsan K."/>
            <person name="Foldi C."/>
            <person name="Dima B."/>
            <person name="Sanchez-Garcia M."/>
            <person name="Sanchez-Ramirez S."/>
            <person name="Szollosi G.J."/>
            <person name="Szarkandi J.G."/>
            <person name="Papp V."/>
            <person name="Albert L."/>
            <person name="Andreopoulos W."/>
            <person name="Angelini C."/>
            <person name="Antonin V."/>
            <person name="Barry K.W."/>
            <person name="Bougher N.L."/>
            <person name="Buchanan P."/>
            <person name="Buyck B."/>
            <person name="Bense V."/>
            <person name="Catcheside P."/>
            <person name="Chovatia M."/>
            <person name="Cooper J."/>
            <person name="Damon W."/>
            <person name="Desjardin D."/>
            <person name="Finy P."/>
            <person name="Geml J."/>
            <person name="Haridas S."/>
            <person name="Hughes K."/>
            <person name="Justo A."/>
            <person name="Karasinski D."/>
            <person name="Kautmanova I."/>
            <person name="Kiss B."/>
            <person name="Kocsube S."/>
            <person name="Kotiranta H."/>
            <person name="LaButti K.M."/>
            <person name="Lechner B.E."/>
            <person name="Liimatainen K."/>
            <person name="Lipzen A."/>
            <person name="Lukacs Z."/>
            <person name="Mihaltcheva S."/>
            <person name="Morgado L.N."/>
            <person name="Niskanen T."/>
            <person name="Noordeloos M.E."/>
            <person name="Ohm R.A."/>
            <person name="Ortiz-Santana B."/>
            <person name="Ovrebo C."/>
            <person name="Racz N."/>
            <person name="Riley R."/>
            <person name="Savchenko A."/>
            <person name="Shiryaev A."/>
            <person name="Soop K."/>
            <person name="Spirin V."/>
            <person name="Szebenyi C."/>
            <person name="Tomsovsky M."/>
            <person name="Tulloss R.E."/>
            <person name="Uehling J."/>
            <person name="Grigoriev I.V."/>
            <person name="Vagvolgyi C."/>
            <person name="Papp T."/>
            <person name="Martin F.M."/>
            <person name="Miettinen O."/>
            <person name="Hibbett D.S."/>
            <person name="Nagy L.G."/>
        </authorList>
    </citation>
    <scope>NUCLEOTIDE SEQUENCE [LARGE SCALE GENOMIC DNA]</scope>
    <source>
        <strain evidence="1 2">NL-1719</strain>
    </source>
</reference>
<accession>A0ACD3AP26</accession>
<keyword evidence="2" id="KW-1185">Reference proteome</keyword>
<proteinExistence type="predicted"/>
<organism evidence="1 2">
    <name type="scientific">Pluteus cervinus</name>
    <dbReference type="NCBI Taxonomy" id="181527"/>
    <lineage>
        <taxon>Eukaryota</taxon>
        <taxon>Fungi</taxon>
        <taxon>Dikarya</taxon>
        <taxon>Basidiomycota</taxon>
        <taxon>Agaricomycotina</taxon>
        <taxon>Agaricomycetes</taxon>
        <taxon>Agaricomycetidae</taxon>
        <taxon>Agaricales</taxon>
        <taxon>Pluteineae</taxon>
        <taxon>Pluteaceae</taxon>
        <taxon>Pluteus</taxon>
    </lineage>
</organism>
<protein>
    <submittedName>
        <fullName evidence="1">Uncharacterized protein</fullName>
    </submittedName>
</protein>
<sequence>MRNTEPLRFYDPHASKRSQIDHEISLLKQQIQKLQIERNALLPISSIPNEILSDIFLLCRCTTIQPMLTLLNLTWVCHQWRIAALSTPSLWAYLGDENLWWFGECLTRSKAAPFEGVLRGTFYREIETIIIPLMPRFRRLSVRIFSNFDYEFLAQPAPILESLTLADAPIQAPLFSGVFPLLRTVLLSLCKVTSWTSNALPFLQLKHLSIRGCDGISFITLIQNLPPSLPNLESLALHSTTANSSDLVHGNTPLRRVHFPNLKTFDLGGFMPPLIEFLESCRFASSTRTSVDVSTYSDHTALQFRQLLLASERLEHHPDISIRVFYHEVNPDNGTSTGRFILNASHPPCIYESPLWFKFEHSICWSQLSQIFESVPANNVTTLTLDIPDIRVDDWVNIFTRFVDLQELVLEETVTVRAFIEFIVNSSSADSSGDTLPADLDSSPTFPFRSLRKLRLCTRYFKTARSRDRREFLAFCSALKLRRDSGVLLEELWVPEGAFHLDLLEEIVDEVCFS</sequence>
<gene>
    <name evidence="1" type="ORF">BDN72DRAFT_96045</name>
</gene>
<evidence type="ECO:0000313" key="1">
    <source>
        <dbReference type="EMBL" id="TFK67476.1"/>
    </source>
</evidence>